<evidence type="ECO:0000313" key="2">
    <source>
        <dbReference type="EMBL" id="VUZ54074.1"/>
    </source>
</evidence>
<sequence>MTDNLPFSSLLTDLALIKIAGAIFGFQLANAISPKPPLPTHTQLPPQNTIDHDPPK</sequence>
<dbReference type="Proteomes" id="UP000321570">
    <property type="component" value="Unassembled WGS sequence"/>
</dbReference>
<feature type="region of interest" description="Disordered" evidence="1">
    <location>
        <begin position="35"/>
        <end position="56"/>
    </location>
</feature>
<dbReference type="EMBL" id="CABIJS010000599">
    <property type="protein sequence ID" value="VUZ54074.1"/>
    <property type="molecule type" value="Genomic_DNA"/>
</dbReference>
<reference evidence="2 3" key="1">
    <citation type="submission" date="2019-07" db="EMBL/GenBank/DDBJ databases">
        <authorList>
            <person name="Jastrzebski P J."/>
            <person name="Paukszto L."/>
            <person name="Jastrzebski P J."/>
        </authorList>
    </citation>
    <scope>NUCLEOTIDE SEQUENCE [LARGE SCALE GENOMIC DNA]</scope>
    <source>
        <strain evidence="2 3">WMS-il1</strain>
    </source>
</reference>
<protein>
    <submittedName>
        <fullName evidence="2">Uncharacterized protein</fullName>
    </submittedName>
</protein>
<keyword evidence="3" id="KW-1185">Reference proteome</keyword>
<evidence type="ECO:0000256" key="1">
    <source>
        <dbReference type="SAM" id="MobiDB-lite"/>
    </source>
</evidence>
<gene>
    <name evidence="2" type="ORF">WMSIL1_LOCUS12218</name>
</gene>
<dbReference type="AlphaFoldDB" id="A0A564Z5M1"/>
<evidence type="ECO:0000313" key="3">
    <source>
        <dbReference type="Proteomes" id="UP000321570"/>
    </source>
</evidence>
<proteinExistence type="predicted"/>
<name>A0A564Z5M1_HYMDI</name>
<organism evidence="2 3">
    <name type="scientific">Hymenolepis diminuta</name>
    <name type="common">Rat tapeworm</name>
    <dbReference type="NCBI Taxonomy" id="6216"/>
    <lineage>
        <taxon>Eukaryota</taxon>
        <taxon>Metazoa</taxon>
        <taxon>Spiralia</taxon>
        <taxon>Lophotrochozoa</taxon>
        <taxon>Platyhelminthes</taxon>
        <taxon>Cestoda</taxon>
        <taxon>Eucestoda</taxon>
        <taxon>Cyclophyllidea</taxon>
        <taxon>Hymenolepididae</taxon>
        <taxon>Hymenolepis</taxon>
    </lineage>
</organism>
<accession>A0A564Z5M1</accession>